<organism evidence="1 2">
    <name type="scientific">Moraxella nonliquefaciens</name>
    <dbReference type="NCBI Taxonomy" id="478"/>
    <lineage>
        <taxon>Bacteria</taxon>
        <taxon>Pseudomonadati</taxon>
        <taxon>Pseudomonadota</taxon>
        <taxon>Gammaproteobacteria</taxon>
        <taxon>Moraxellales</taxon>
        <taxon>Moraxellaceae</taxon>
        <taxon>Moraxella</taxon>
    </lineage>
</organism>
<dbReference type="PANTHER" id="PTHR12526">
    <property type="entry name" value="GLYCOSYLTRANSFERASE"/>
    <property type="match status" value="1"/>
</dbReference>
<dbReference type="CDD" id="cd03801">
    <property type="entry name" value="GT4_PimA-like"/>
    <property type="match status" value="1"/>
</dbReference>
<sequence length="463" mass="53510">MLKHYIHCHEGYNLNKGGSVGYLSTLYASFERYGSFNSRSGIQNCFLFPNLAEGERLYNRALDEVIYDDFRYIDEFQNPSGMQVLINERKRWFREILPTSEYGKIDFRNIKSIHIHGAYNFLPVFNTLRREGVENQVVKILTTHNPHKPEFEDMELISRGRTWSDADIKTLRYFYQERDFWAFKLADALMFPSEYSMEGYFQTWPDFENIIKNKKVYFCTTSGQEKPQNIDSTIMRQSLGIPQDATVLLYLGRFVNIRGYDILIESAKRVIQNNPNVYFVVVGESAKTTEFNTKQWIQVPFTTTPGNYIGMADACLCPNKGSLFDLSMIEILASGTPLLGCDVGGYKWLKGRTAGALLSQPNDVDDFTANILSFLAIPEPEKARMRQQNLNLYQNELHLKYFYQNYLDALESIYSDFGITETKSDNRILRIDTSFEQNYKRNMEQPVFFATPVAPPVPTPSPT</sequence>
<feature type="non-terminal residue" evidence="1">
    <location>
        <position position="463"/>
    </location>
</feature>
<dbReference type="STRING" id="478.A7456_00080"/>
<dbReference type="EMBL" id="LXTW01000001">
    <property type="protein sequence ID" value="OBX88303.1"/>
    <property type="molecule type" value="Genomic_DNA"/>
</dbReference>
<dbReference type="AlphaFoldDB" id="A0A1B8QSX2"/>
<accession>A0A1B8QSX2</accession>
<evidence type="ECO:0000313" key="1">
    <source>
        <dbReference type="EMBL" id="OBX88303.1"/>
    </source>
</evidence>
<proteinExistence type="predicted"/>
<reference evidence="1 2" key="1">
    <citation type="submission" date="2016-05" db="EMBL/GenBank/DDBJ databases">
        <title>Draft genome sequence of Moraxella nonliquefaciens CCUG 348T.</title>
        <authorList>
            <person name="Salva-Serra F."/>
            <person name="Engstrom-Jakobsson H."/>
            <person name="Thorell K."/>
            <person name="Gonzales-Siles L."/>
            <person name="Karlsson R."/>
            <person name="Boulund F."/>
            <person name="Engstrand L."/>
            <person name="Kristiansson E."/>
            <person name="Moore E."/>
        </authorList>
    </citation>
    <scope>NUCLEOTIDE SEQUENCE [LARGE SCALE GENOMIC DNA]</scope>
    <source>
        <strain evidence="1 2">CCUG 348</strain>
    </source>
</reference>
<evidence type="ECO:0000313" key="2">
    <source>
        <dbReference type="Proteomes" id="UP000092575"/>
    </source>
</evidence>
<dbReference type="Pfam" id="PF13692">
    <property type="entry name" value="Glyco_trans_1_4"/>
    <property type="match status" value="1"/>
</dbReference>
<dbReference type="RefSeq" id="WP_067006242.1">
    <property type="nucleotide sequence ID" value="NZ_LXTW01000001.1"/>
</dbReference>
<gene>
    <name evidence="1" type="ORF">A7456_00080</name>
</gene>
<dbReference type="Gene3D" id="3.40.50.2000">
    <property type="entry name" value="Glycogen Phosphorylase B"/>
    <property type="match status" value="1"/>
</dbReference>
<dbReference type="SUPFAM" id="SSF53756">
    <property type="entry name" value="UDP-Glycosyltransferase/glycogen phosphorylase"/>
    <property type="match status" value="1"/>
</dbReference>
<name>A0A1B8QSX2_MORNO</name>
<evidence type="ECO:0008006" key="3">
    <source>
        <dbReference type="Google" id="ProtNLM"/>
    </source>
</evidence>
<protein>
    <recommendedName>
        <fullName evidence="3">Glycosyl transferase family 1 domain-containing protein</fullName>
    </recommendedName>
</protein>
<comment type="caution">
    <text evidence="1">The sequence shown here is derived from an EMBL/GenBank/DDBJ whole genome shotgun (WGS) entry which is preliminary data.</text>
</comment>
<dbReference type="Proteomes" id="UP000092575">
    <property type="component" value="Unassembled WGS sequence"/>
</dbReference>